<proteinExistence type="predicted"/>
<organism evidence="1 2">
    <name type="scientific">Ephemerocybe angulata</name>
    <dbReference type="NCBI Taxonomy" id="980116"/>
    <lineage>
        <taxon>Eukaryota</taxon>
        <taxon>Fungi</taxon>
        <taxon>Dikarya</taxon>
        <taxon>Basidiomycota</taxon>
        <taxon>Agaricomycotina</taxon>
        <taxon>Agaricomycetes</taxon>
        <taxon>Agaricomycetidae</taxon>
        <taxon>Agaricales</taxon>
        <taxon>Agaricineae</taxon>
        <taxon>Psathyrellaceae</taxon>
        <taxon>Ephemerocybe</taxon>
    </lineage>
</organism>
<evidence type="ECO:0000313" key="1">
    <source>
        <dbReference type="EMBL" id="KAF6759431.1"/>
    </source>
</evidence>
<name>A0A8H6I600_9AGAR</name>
<dbReference type="OrthoDB" id="10318646at2759"/>
<protein>
    <submittedName>
        <fullName evidence="1">Uncharacterized protein</fullName>
    </submittedName>
</protein>
<dbReference type="EMBL" id="JACGCI010000015">
    <property type="protein sequence ID" value="KAF6759431.1"/>
    <property type="molecule type" value="Genomic_DNA"/>
</dbReference>
<evidence type="ECO:0000313" key="2">
    <source>
        <dbReference type="Proteomes" id="UP000521943"/>
    </source>
</evidence>
<sequence length="118" mass="13320">MPGPSNGKKVKKPKRRLGAWRAYPNTPAGKERIIKRLIQQDKELFELQMESAKLDFEAKKLEAEAELSQDVIIKVLTADNVPEAQRVLRGCLARGDSPRTTLRELDRASVGGFSQNRY</sequence>
<dbReference type="AlphaFoldDB" id="A0A8H6I600"/>
<dbReference type="Proteomes" id="UP000521943">
    <property type="component" value="Unassembled WGS sequence"/>
</dbReference>
<accession>A0A8H6I600</accession>
<comment type="caution">
    <text evidence="1">The sequence shown here is derived from an EMBL/GenBank/DDBJ whole genome shotgun (WGS) entry which is preliminary data.</text>
</comment>
<gene>
    <name evidence="1" type="ORF">DFP72DRAFT_1043131</name>
</gene>
<reference evidence="1 2" key="1">
    <citation type="submission" date="2020-07" db="EMBL/GenBank/DDBJ databases">
        <title>Comparative genomics of pyrophilous fungi reveals a link between fire events and developmental genes.</title>
        <authorList>
            <consortium name="DOE Joint Genome Institute"/>
            <person name="Steindorff A.S."/>
            <person name="Carver A."/>
            <person name="Calhoun S."/>
            <person name="Stillman K."/>
            <person name="Liu H."/>
            <person name="Lipzen A."/>
            <person name="Pangilinan J."/>
            <person name="Labutti K."/>
            <person name="Bruns T.D."/>
            <person name="Grigoriev I.V."/>
        </authorList>
    </citation>
    <scope>NUCLEOTIDE SEQUENCE [LARGE SCALE GENOMIC DNA]</scope>
    <source>
        <strain evidence="1 2">CBS 144469</strain>
    </source>
</reference>
<keyword evidence="2" id="KW-1185">Reference proteome</keyword>